<accession>A7HL40</accession>
<dbReference type="AlphaFoldDB" id="A7HL40"/>
<evidence type="ECO:0000256" key="1">
    <source>
        <dbReference type="ARBA" id="ARBA00004141"/>
    </source>
</evidence>
<reference evidence="11 12" key="1">
    <citation type="submission" date="2007-07" db="EMBL/GenBank/DDBJ databases">
        <title>Complete sequence of Fervidobacterium nodosum Rt17-B1.</title>
        <authorList>
            <consortium name="US DOE Joint Genome Institute"/>
            <person name="Copeland A."/>
            <person name="Lucas S."/>
            <person name="Lapidus A."/>
            <person name="Barry K."/>
            <person name="Glavina del Rio T."/>
            <person name="Dalin E."/>
            <person name="Tice H."/>
            <person name="Pitluck S."/>
            <person name="Saunders E."/>
            <person name="Brettin T."/>
            <person name="Bruce D."/>
            <person name="Detter J.C."/>
            <person name="Han C."/>
            <person name="Schmutz J."/>
            <person name="Larimer F."/>
            <person name="Land M."/>
            <person name="Hauser L."/>
            <person name="Kyrpides N."/>
            <person name="Mikhailova N."/>
            <person name="Nelson K."/>
            <person name="Gogarten J.P."/>
            <person name="Noll K."/>
            <person name="Richardson P."/>
        </authorList>
    </citation>
    <scope>NUCLEOTIDE SEQUENCE [LARGE SCALE GENOMIC DNA]</scope>
    <source>
        <strain evidence="12">ATCC 35602 / DSM 5306 / Rt17-B1</strain>
    </source>
</reference>
<evidence type="ECO:0000256" key="5">
    <source>
        <dbReference type="ARBA" id="ARBA00022989"/>
    </source>
</evidence>
<evidence type="ECO:0000256" key="4">
    <source>
        <dbReference type="ARBA" id="ARBA00022692"/>
    </source>
</evidence>
<dbReference type="STRING" id="381764.Fnod_0770"/>
<dbReference type="KEGG" id="fno:Fnod_0770"/>
<gene>
    <name evidence="11" type="ordered locus">Fnod_0770</name>
</gene>
<feature type="transmembrane region" description="Helical" evidence="8">
    <location>
        <begin position="200"/>
        <end position="216"/>
    </location>
</feature>
<feature type="domain" description="Cation efflux protein transmembrane" evidence="9">
    <location>
        <begin position="40"/>
        <end position="231"/>
    </location>
</feature>
<evidence type="ECO:0000256" key="6">
    <source>
        <dbReference type="ARBA" id="ARBA00023065"/>
    </source>
</evidence>
<sequence>MSNHFYSHHEHSIPHSHHENDDHHAHEHFNDIENLSGKKLFYVVLLNFGITLAEFIGGMLAGSLALVSDSMHNLSDALSIILAYFAHKISLRGANKGKTFGYGRAKIISAFVNSVTLMVITVLLIKEAVLRLIKPEFVHSDTVIIVGTIGLIANILSMIFLKGHSEKDINIKSAYLHMLGDAFSSVAVVLGAILIKYLNIYTIDPILTIFIALYIGKESFEILIKSLNVLMQSTPHNIDVDEIIKRLENISEIENVHHVHIWSLDGKTNFFEGHINLKEDVTVSQSMVIYKKIEQELSKMEIYHSTIQFEYKGCPECGVISHKK</sequence>
<dbReference type="SUPFAM" id="SSF161111">
    <property type="entry name" value="Cation efflux protein transmembrane domain-like"/>
    <property type="match status" value="1"/>
</dbReference>
<dbReference type="eggNOG" id="COG1230">
    <property type="taxonomic scope" value="Bacteria"/>
</dbReference>
<dbReference type="SUPFAM" id="SSF160240">
    <property type="entry name" value="Cation efflux protein cytoplasmic domain-like"/>
    <property type="match status" value="1"/>
</dbReference>
<dbReference type="GO" id="GO:0005385">
    <property type="term" value="F:zinc ion transmembrane transporter activity"/>
    <property type="evidence" value="ECO:0007669"/>
    <property type="project" value="TreeGrafter"/>
</dbReference>
<dbReference type="Pfam" id="PF01545">
    <property type="entry name" value="Cation_efflux"/>
    <property type="match status" value="1"/>
</dbReference>
<evidence type="ECO:0000313" key="11">
    <source>
        <dbReference type="EMBL" id="ABS60623.1"/>
    </source>
</evidence>
<reference evidence="11 12" key="2">
    <citation type="journal article" date="2009" name="Proc. Natl. Acad. Sci. U.S.A.">
        <title>On the chimeric nature, thermophilic origin, and phylogenetic placement of the Thermotogales.</title>
        <authorList>
            <person name="Zhaxybayeva O."/>
            <person name="Swithers K.S."/>
            <person name="Lapierre P."/>
            <person name="Fournier G.P."/>
            <person name="Bickhart D.M."/>
            <person name="DeBoy R.T."/>
            <person name="Nelson K.E."/>
            <person name="Nesbo C.L."/>
            <person name="Doolittle W.F."/>
            <person name="Gogarten J.P."/>
            <person name="Noll K.M."/>
        </authorList>
    </citation>
    <scope>NUCLEOTIDE SEQUENCE [LARGE SCALE GENOMIC DNA]</scope>
    <source>
        <strain evidence="12">ATCC 35602 / DSM 5306 / Rt17-B1</strain>
    </source>
</reference>
<feature type="transmembrane region" description="Helical" evidence="8">
    <location>
        <begin position="137"/>
        <end position="161"/>
    </location>
</feature>
<dbReference type="Proteomes" id="UP000002415">
    <property type="component" value="Chromosome"/>
</dbReference>
<dbReference type="InterPro" id="IPR002524">
    <property type="entry name" value="Cation_efflux"/>
</dbReference>
<dbReference type="RefSeq" id="WP_011993940.1">
    <property type="nucleotide sequence ID" value="NC_009718.1"/>
</dbReference>
<dbReference type="InterPro" id="IPR027469">
    <property type="entry name" value="Cation_efflux_TMD_sf"/>
</dbReference>
<keyword evidence="5 8" id="KW-1133">Transmembrane helix</keyword>
<keyword evidence="12" id="KW-1185">Reference proteome</keyword>
<dbReference type="InterPro" id="IPR050681">
    <property type="entry name" value="CDF/SLC30A"/>
</dbReference>
<keyword evidence="4 8" id="KW-0812">Transmembrane</keyword>
<dbReference type="GO" id="GO:0005886">
    <property type="term" value="C:plasma membrane"/>
    <property type="evidence" value="ECO:0007669"/>
    <property type="project" value="TreeGrafter"/>
</dbReference>
<feature type="domain" description="Cation efflux protein cytoplasmic" evidence="10">
    <location>
        <begin position="235"/>
        <end position="310"/>
    </location>
</feature>
<keyword evidence="7 8" id="KW-0472">Membrane</keyword>
<feature type="transmembrane region" description="Helical" evidence="8">
    <location>
        <begin position="173"/>
        <end position="194"/>
    </location>
</feature>
<feature type="transmembrane region" description="Helical" evidence="8">
    <location>
        <begin position="107"/>
        <end position="125"/>
    </location>
</feature>
<name>A7HL40_FERNB</name>
<dbReference type="InterPro" id="IPR027470">
    <property type="entry name" value="Cation_efflux_CTD"/>
</dbReference>
<evidence type="ECO:0000256" key="8">
    <source>
        <dbReference type="SAM" id="Phobius"/>
    </source>
</evidence>
<protein>
    <submittedName>
        <fullName evidence="11">Cation diffusion facilitator family transporter</fullName>
    </submittedName>
</protein>
<keyword evidence="3" id="KW-0813">Transport</keyword>
<dbReference type="PANTHER" id="PTHR11562:SF17">
    <property type="entry name" value="RE54080P-RELATED"/>
    <property type="match status" value="1"/>
</dbReference>
<comment type="similarity">
    <text evidence="2">Belongs to the cation diffusion facilitator (CDF) transporter (TC 2.A.4) family. SLC30A subfamily.</text>
</comment>
<comment type="subcellular location">
    <subcellularLocation>
        <location evidence="1">Membrane</location>
        <topology evidence="1">Multi-pass membrane protein</topology>
    </subcellularLocation>
</comment>
<dbReference type="Gene3D" id="1.20.1510.10">
    <property type="entry name" value="Cation efflux protein transmembrane domain"/>
    <property type="match status" value="1"/>
</dbReference>
<dbReference type="NCBIfam" id="TIGR01297">
    <property type="entry name" value="CDF"/>
    <property type="match status" value="1"/>
</dbReference>
<organism evidence="11 12">
    <name type="scientific">Fervidobacterium nodosum (strain ATCC 35602 / DSM 5306 / Rt17-B1)</name>
    <dbReference type="NCBI Taxonomy" id="381764"/>
    <lineage>
        <taxon>Bacteria</taxon>
        <taxon>Thermotogati</taxon>
        <taxon>Thermotogota</taxon>
        <taxon>Thermotogae</taxon>
        <taxon>Thermotogales</taxon>
        <taxon>Fervidobacteriaceae</taxon>
        <taxon>Fervidobacterium</taxon>
    </lineage>
</organism>
<feature type="transmembrane region" description="Helical" evidence="8">
    <location>
        <begin position="40"/>
        <end position="64"/>
    </location>
</feature>
<evidence type="ECO:0000259" key="10">
    <source>
        <dbReference type="Pfam" id="PF16916"/>
    </source>
</evidence>
<evidence type="ECO:0000313" key="12">
    <source>
        <dbReference type="Proteomes" id="UP000002415"/>
    </source>
</evidence>
<evidence type="ECO:0000259" key="9">
    <source>
        <dbReference type="Pfam" id="PF01545"/>
    </source>
</evidence>
<dbReference type="Gene3D" id="3.30.70.1350">
    <property type="entry name" value="Cation efflux protein, cytoplasmic domain"/>
    <property type="match status" value="1"/>
</dbReference>
<evidence type="ECO:0000256" key="2">
    <source>
        <dbReference type="ARBA" id="ARBA00008873"/>
    </source>
</evidence>
<dbReference type="PANTHER" id="PTHR11562">
    <property type="entry name" value="CATION EFFLUX PROTEIN/ ZINC TRANSPORTER"/>
    <property type="match status" value="1"/>
</dbReference>
<dbReference type="OrthoDB" id="9809646at2"/>
<keyword evidence="6" id="KW-0406">Ion transport</keyword>
<dbReference type="InterPro" id="IPR058533">
    <property type="entry name" value="Cation_efflux_TM"/>
</dbReference>
<dbReference type="HOGENOM" id="CLU_013430_0_0_0"/>
<dbReference type="InterPro" id="IPR036837">
    <property type="entry name" value="Cation_efflux_CTD_sf"/>
</dbReference>
<dbReference type="Pfam" id="PF16916">
    <property type="entry name" value="ZT_dimer"/>
    <property type="match status" value="1"/>
</dbReference>
<evidence type="ECO:0000256" key="3">
    <source>
        <dbReference type="ARBA" id="ARBA00022448"/>
    </source>
</evidence>
<dbReference type="EMBL" id="CP000771">
    <property type="protein sequence ID" value="ABS60623.1"/>
    <property type="molecule type" value="Genomic_DNA"/>
</dbReference>
<proteinExistence type="inferred from homology"/>
<evidence type="ECO:0000256" key="7">
    <source>
        <dbReference type="ARBA" id="ARBA00023136"/>
    </source>
</evidence>